<dbReference type="Proteomes" id="UP001153404">
    <property type="component" value="Unassembled WGS sequence"/>
</dbReference>
<proteinExistence type="predicted"/>
<dbReference type="AlphaFoldDB" id="A0A9X4QV67"/>
<feature type="transmembrane region" description="Helical" evidence="5">
    <location>
        <begin position="60"/>
        <end position="80"/>
    </location>
</feature>
<dbReference type="RefSeq" id="WP_277538211.1">
    <property type="nucleotide sequence ID" value="NZ_JAPDIA010000008.1"/>
</dbReference>
<accession>A0A9X4QV67</accession>
<evidence type="ECO:0008006" key="8">
    <source>
        <dbReference type="Google" id="ProtNLM"/>
    </source>
</evidence>
<evidence type="ECO:0000256" key="1">
    <source>
        <dbReference type="ARBA" id="ARBA00004141"/>
    </source>
</evidence>
<dbReference type="Gene3D" id="1.10.3720.10">
    <property type="entry name" value="MetI-like"/>
    <property type="match status" value="1"/>
</dbReference>
<evidence type="ECO:0000313" key="7">
    <source>
        <dbReference type="Proteomes" id="UP001153404"/>
    </source>
</evidence>
<sequence length="93" mass="10453">MSPCLGLCRPFFVLLLLSIANFVNNGMEQYFIFQNPLNKDKIEVLDLYVYNQGMVGQSTSYATVVSMLKSLVSIALLFLANTLSKLLRKESII</sequence>
<comment type="caution">
    <text evidence="6">The sequence shown here is derived from an EMBL/GenBank/DDBJ whole genome shotgun (WGS) entry which is preliminary data.</text>
</comment>
<dbReference type="GO" id="GO:0016020">
    <property type="term" value="C:membrane"/>
    <property type="evidence" value="ECO:0007669"/>
    <property type="project" value="UniProtKB-SubCell"/>
</dbReference>
<comment type="subcellular location">
    <subcellularLocation>
        <location evidence="1">Membrane</location>
        <topology evidence="1">Multi-pass membrane protein</topology>
    </subcellularLocation>
</comment>
<gene>
    <name evidence="6" type="ORF">OMP40_25105</name>
</gene>
<reference evidence="6" key="1">
    <citation type="submission" date="2022-10" db="EMBL/GenBank/DDBJ databases">
        <title>Comparative genomic analysis of Cohnella hashimotonis sp. nov., isolated from the International Space Station.</title>
        <authorList>
            <person name="Simpson A."/>
            <person name="Venkateswaran K."/>
        </authorList>
    </citation>
    <scope>NUCLEOTIDE SEQUENCE</scope>
    <source>
        <strain evidence="6">DSM 28161</strain>
    </source>
</reference>
<name>A0A9X4QV67_9BACL</name>
<dbReference type="InterPro" id="IPR035906">
    <property type="entry name" value="MetI-like_sf"/>
</dbReference>
<evidence type="ECO:0000256" key="4">
    <source>
        <dbReference type="ARBA" id="ARBA00023136"/>
    </source>
</evidence>
<keyword evidence="3 5" id="KW-1133">Transmembrane helix</keyword>
<dbReference type="EMBL" id="JAPDIA010000008">
    <property type="protein sequence ID" value="MDG0812264.1"/>
    <property type="molecule type" value="Genomic_DNA"/>
</dbReference>
<evidence type="ECO:0000313" key="6">
    <source>
        <dbReference type="EMBL" id="MDG0812264.1"/>
    </source>
</evidence>
<keyword evidence="2 5" id="KW-0812">Transmembrane</keyword>
<protein>
    <recommendedName>
        <fullName evidence="8">Sugar ABC transporter permease</fullName>
    </recommendedName>
</protein>
<keyword evidence="7" id="KW-1185">Reference proteome</keyword>
<evidence type="ECO:0000256" key="5">
    <source>
        <dbReference type="SAM" id="Phobius"/>
    </source>
</evidence>
<organism evidence="6 7">
    <name type="scientific">Cohnella rhizosphaerae</name>
    <dbReference type="NCBI Taxonomy" id="1457232"/>
    <lineage>
        <taxon>Bacteria</taxon>
        <taxon>Bacillati</taxon>
        <taxon>Bacillota</taxon>
        <taxon>Bacilli</taxon>
        <taxon>Bacillales</taxon>
        <taxon>Paenibacillaceae</taxon>
        <taxon>Cohnella</taxon>
    </lineage>
</organism>
<evidence type="ECO:0000256" key="3">
    <source>
        <dbReference type="ARBA" id="ARBA00022989"/>
    </source>
</evidence>
<evidence type="ECO:0000256" key="2">
    <source>
        <dbReference type="ARBA" id="ARBA00022692"/>
    </source>
</evidence>
<keyword evidence="4 5" id="KW-0472">Membrane</keyword>